<gene>
    <name evidence="14" type="ORF">ACFSCY_37730</name>
</gene>
<keyword evidence="4 12" id="KW-1003">Cell membrane</keyword>
<keyword evidence="8 12" id="KW-0249">Electron transport</keyword>
<keyword evidence="7 12" id="KW-0479">Metal-binding</keyword>
<organism evidence="14 15">
    <name type="scientific">Pseudonocardia aurantiaca</name>
    <dbReference type="NCBI Taxonomy" id="75290"/>
    <lineage>
        <taxon>Bacteria</taxon>
        <taxon>Bacillati</taxon>
        <taxon>Actinomycetota</taxon>
        <taxon>Actinomycetes</taxon>
        <taxon>Pseudonocardiales</taxon>
        <taxon>Pseudonocardiaceae</taxon>
        <taxon>Pseudonocardia</taxon>
    </lineage>
</organism>
<evidence type="ECO:0000256" key="9">
    <source>
        <dbReference type="ARBA" id="ARBA00022989"/>
    </source>
</evidence>
<keyword evidence="9 12" id="KW-1133">Transmembrane helix</keyword>
<dbReference type="PANTHER" id="PTHR30365:SF14">
    <property type="entry name" value="CYTOCHROME BD MENAQUINOL OXIDASE SUBUNIT I-RELATED"/>
    <property type="match status" value="1"/>
</dbReference>
<comment type="similarity">
    <text evidence="2 12">Belongs to the cytochrome ubiquinol oxidase subunit 1 family.</text>
</comment>
<feature type="transmembrane region" description="Helical" evidence="12">
    <location>
        <begin position="67"/>
        <end position="88"/>
    </location>
</feature>
<comment type="caution">
    <text evidence="14">The sequence shown here is derived from an EMBL/GenBank/DDBJ whole genome shotgun (WGS) entry which is preliminary data.</text>
</comment>
<dbReference type="Proteomes" id="UP001597145">
    <property type="component" value="Unassembled WGS sequence"/>
</dbReference>
<sequence>MSASLHVLAEGDIPARVQMGASLGFHIIFACFGMAFPTVMLIAHWIGIRRGDEVALVLAQRWSRVGAVIFAVGAVSGTVLSYELGLLWPGLMGNYGSAFGIPFAIEGIWFFVEAIFMAIYLYGWRRLSPWVHWWSGTPMVVAGLLGAFAVVAANSWMNQPSGFTLQNGRIATVDPWAVVFNRATPYEVPHMILAAYMVVGFVVAGVYAVGLLRGQRDRYHRLGFLIPFSVGAVASPLQVIMGDILARAVANQQPIKFAAMELVDNTGRGVTEWLGGIYWNGEVYFGIGVPYLDSILVGFSPNTEVIGWNSVPPELRVPLPNLVHLSFTGMVAIGTGLMVLSAWQAWVWKFRREVLSTKWFLIPAALSGFAAIAAMEMGWIVTEVGRQPWVVYGLLLTADAVTPASGVPITLAVMIVIYGILTITCIGVPWLMSRRWRAQGTAARGEDTVQTPYGPPPSRMEERPV</sequence>
<dbReference type="EMBL" id="JBHUCP010000050">
    <property type="protein sequence ID" value="MFD1535164.1"/>
    <property type="molecule type" value="Genomic_DNA"/>
</dbReference>
<keyword evidence="11 12" id="KW-0472">Membrane</keyword>
<feature type="transmembrane region" description="Helical" evidence="12">
    <location>
        <begin position="359"/>
        <end position="381"/>
    </location>
</feature>
<feature type="transmembrane region" description="Helical" evidence="12">
    <location>
        <begin position="23"/>
        <end position="46"/>
    </location>
</feature>
<feature type="transmembrane region" description="Helical" evidence="12">
    <location>
        <begin position="191"/>
        <end position="210"/>
    </location>
</feature>
<feature type="region of interest" description="Disordered" evidence="13">
    <location>
        <begin position="442"/>
        <end position="465"/>
    </location>
</feature>
<proteinExistence type="inferred from homology"/>
<feature type="transmembrane region" description="Helical" evidence="12">
    <location>
        <begin position="133"/>
        <end position="157"/>
    </location>
</feature>
<keyword evidence="6 12" id="KW-0812">Transmembrane</keyword>
<keyword evidence="5 12" id="KW-0349">Heme</keyword>
<comment type="subcellular location">
    <subcellularLocation>
        <location evidence="1">Cell membrane</location>
        <topology evidence="1">Multi-pass membrane protein</topology>
    </subcellularLocation>
</comment>
<evidence type="ECO:0000256" key="4">
    <source>
        <dbReference type="ARBA" id="ARBA00022475"/>
    </source>
</evidence>
<keyword evidence="10 12" id="KW-0408">Iron</keyword>
<evidence type="ECO:0000256" key="13">
    <source>
        <dbReference type="SAM" id="MobiDB-lite"/>
    </source>
</evidence>
<feature type="transmembrane region" description="Helical" evidence="12">
    <location>
        <begin position="222"/>
        <end position="241"/>
    </location>
</feature>
<keyword evidence="3 12" id="KW-0813">Transport</keyword>
<evidence type="ECO:0000256" key="8">
    <source>
        <dbReference type="ARBA" id="ARBA00022982"/>
    </source>
</evidence>
<evidence type="ECO:0000256" key="11">
    <source>
        <dbReference type="ARBA" id="ARBA00023136"/>
    </source>
</evidence>
<protein>
    <submittedName>
        <fullName evidence="14">Cytochrome ubiquinol oxidase subunit I</fullName>
    </submittedName>
</protein>
<dbReference type="InterPro" id="IPR002585">
    <property type="entry name" value="Cyt-d_ubiquinol_oxidase_su_1"/>
</dbReference>
<accession>A0ABW4FXK5</accession>
<evidence type="ECO:0000256" key="1">
    <source>
        <dbReference type="ARBA" id="ARBA00004651"/>
    </source>
</evidence>
<dbReference type="Pfam" id="PF01654">
    <property type="entry name" value="Cyt_bd_oxida_I"/>
    <property type="match status" value="1"/>
</dbReference>
<feature type="transmembrane region" description="Helical" evidence="12">
    <location>
        <begin position="409"/>
        <end position="431"/>
    </location>
</feature>
<dbReference type="PANTHER" id="PTHR30365">
    <property type="entry name" value="CYTOCHROME D UBIQUINOL OXIDASE"/>
    <property type="match status" value="1"/>
</dbReference>
<evidence type="ECO:0000256" key="7">
    <source>
        <dbReference type="ARBA" id="ARBA00022723"/>
    </source>
</evidence>
<evidence type="ECO:0000313" key="14">
    <source>
        <dbReference type="EMBL" id="MFD1535164.1"/>
    </source>
</evidence>
<evidence type="ECO:0000256" key="12">
    <source>
        <dbReference type="PIRNR" id="PIRNR006446"/>
    </source>
</evidence>
<feature type="transmembrane region" description="Helical" evidence="12">
    <location>
        <begin position="100"/>
        <end position="121"/>
    </location>
</feature>
<reference evidence="15" key="1">
    <citation type="journal article" date="2019" name="Int. J. Syst. Evol. Microbiol.">
        <title>The Global Catalogue of Microorganisms (GCM) 10K type strain sequencing project: providing services to taxonomists for standard genome sequencing and annotation.</title>
        <authorList>
            <consortium name="The Broad Institute Genomics Platform"/>
            <consortium name="The Broad Institute Genome Sequencing Center for Infectious Disease"/>
            <person name="Wu L."/>
            <person name="Ma J."/>
        </authorList>
    </citation>
    <scope>NUCLEOTIDE SEQUENCE [LARGE SCALE GENOMIC DNA]</scope>
    <source>
        <strain evidence="15">JCM 12165</strain>
    </source>
</reference>
<dbReference type="PIRSF" id="PIRSF006446">
    <property type="entry name" value="Cyt_quinol_oxidase_1"/>
    <property type="match status" value="1"/>
</dbReference>
<name>A0ABW4FXK5_9PSEU</name>
<evidence type="ECO:0000256" key="5">
    <source>
        <dbReference type="ARBA" id="ARBA00022617"/>
    </source>
</evidence>
<evidence type="ECO:0000256" key="2">
    <source>
        <dbReference type="ARBA" id="ARBA00009819"/>
    </source>
</evidence>
<evidence type="ECO:0000256" key="6">
    <source>
        <dbReference type="ARBA" id="ARBA00022692"/>
    </source>
</evidence>
<dbReference type="RefSeq" id="WP_343984425.1">
    <property type="nucleotide sequence ID" value="NZ_BAAAJG010000021.1"/>
</dbReference>
<evidence type="ECO:0000256" key="10">
    <source>
        <dbReference type="ARBA" id="ARBA00023004"/>
    </source>
</evidence>
<evidence type="ECO:0000313" key="15">
    <source>
        <dbReference type="Proteomes" id="UP001597145"/>
    </source>
</evidence>
<feature type="transmembrane region" description="Helical" evidence="12">
    <location>
        <begin position="322"/>
        <end position="347"/>
    </location>
</feature>
<evidence type="ECO:0000256" key="3">
    <source>
        <dbReference type="ARBA" id="ARBA00022448"/>
    </source>
</evidence>
<keyword evidence="15" id="KW-1185">Reference proteome</keyword>